<accession>A0A834IBM3</accession>
<keyword evidence="2" id="KW-1185">Reference proteome</keyword>
<reference evidence="1" key="1">
    <citation type="submission" date="2020-08" db="EMBL/GenBank/DDBJ databases">
        <title>Genome sequencing and assembly of the red palm weevil Rhynchophorus ferrugineus.</title>
        <authorList>
            <person name="Dias G.B."/>
            <person name="Bergman C.M."/>
            <person name="Manee M."/>
        </authorList>
    </citation>
    <scope>NUCLEOTIDE SEQUENCE</scope>
    <source>
        <strain evidence="1">AA-2017</strain>
        <tissue evidence="1">Whole larva</tissue>
    </source>
</reference>
<name>A0A834IBM3_RHYFE</name>
<protein>
    <submittedName>
        <fullName evidence="1">Uncharacterized protein</fullName>
    </submittedName>
</protein>
<dbReference type="Proteomes" id="UP000625711">
    <property type="component" value="Unassembled WGS sequence"/>
</dbReference>
<gene>
    <name evidence="1" type="ORF">GWI33_012421</name>
</gene>
<organism evidence="1 2">
    <name type="scientific">Rhynchophorus ferrugineus</name>
    <name type="common">Red palm weevil</name>
    <name type="synonym">Curculio ferrugineus</name>
    <dbReference type="NCBI Taxonomy" id="354439"/>
    <lineage>
        <taxon>Eukaryota</taxon>
        <taxon>Metazoa</taxon>
        <taxon>Ecdysozoa</taxon>
        <taxon>Arthropoda</taxon>
        <taxon>Hexapoda</taxon>
        <taxon>Insecta</taxon>
        <taxon>Pterygota</taxon>
        <taxon>Neoptera</taxon>
        <taxon>Endopterygota</taxon>
        <taxon>Coleoptera</taxon>
        <taxon>Polyphaga</taxon>
        <taxon>Cucujiformia</taxon>
        <taxon>Curculionidae</taxon>
        <taxon>Dryophthorinae</taxon>
        <taxon>Rhynchophorus</taxon>
    </lineage>
</organism>
<dbReference type="EMBL" id="JAACXV010011828">
    <property type="protein sequence ID" value="KAF7274915.1"/>
    <property type="molecule type" value="Genomic_DNA"/>
</dbReference>
<evidence type="ECO:0000313" key="2">
    <source>
        <dbReference type="Proteomes" id="UP000625711"/>
    </source>
</evidence>
<dbReference type="AlphaFoldDB" id="A0A834IBM3"/>
<comment type="caution">
    <text evidence="1">The sequence shown here is derived from an EMBL/GenBank/DDBJ whole genome shotgun (WGS) entry which is preliminary data.</text>
</comment>
<proteinExistence type="predicted"/>
<evidence type="ECO:0000313" key="1">
    <source>
        <dbReference type="EMBL" id="KAF7274915.1"/>
    </source>
</evidence>
<sequence length="30" mass="3375">LNIECINKPNSKAEGSANDFYVGQCWGFLR</sequence>
<feature type="non-terminal residue" evidence="1">
    <location>
        <position position="1"/>
    </location>
</feature>